<evidence type="ECO:0000259" key="9">
    <source>
        <dbReference type="Pfam" id="PF12161"/>
    </source>
</evidence>
<dbReference type="Gene3D" id="1.20.1260.30">
    <property type="match status" value="1"/>
</dbReference>
<evidence type="ECO:0000256" key="7">
    <source>
        <dbReference type="ARBA" id="ARBA00047942"/>
    </source>
</evidence>
<comment type="catalytic activity">
    <reaction evidence="7">
        <text>a 2'-deoxyadenosine in DNA + S-adenosyl-L-methionine = an N(6)-methyl-2'-deoxyadenosine in DNA + S-adenosyl-L-homocysteine + H(+)</text>
        <dbReference type="Rhea" id="RHEA:15197"/>
        <dbReference type="Rhea" id="RHEA-COMP:12418"/>
        <dbReference type="Rhea" id="RHEA-COMP:12419"/>
        <dbReference type="ChEBI" id="CHEBI:15378"/>
        <dbReference type="ChEBI" id="CHEBI:57856"/>
        <dbReference type="ChEBI" id="CHEBI:59789"/>
        <dbReference type="ChEBI" id="CHEBI:90615"/>
        <dbReference type="ChEBI" id="CHEBI:90616"/>
        <dbReference type="EC" id="2.1.1.72"/>
    </reaction>
</comment>
<reference evidence="10 11" key="1">
    <citation type="submission" date="2016-07" db="EMBL/GenBank/DDBJ databases">
        <title>Genome analysis of Flavihumibacter stibioxidans YS-17.</title>
        <authorList>
            <person name="Shi K."/>
            <person name="Han Y."/>
            <person name="Wang G."/>
        </authorList>
    </citation>
    <scope>NUCLEOTIDE SEQUENCE [LARGE SCALE GENOMIC DNA]</scope>
    <source>
        <strain evidence="10 11">YS-17</strain>
    </source>
</reference>
<dbReference type="EC" id="2.1.1.72" evidence="2"/>
<dbReference type="EMBL" id="MBUA01000012">
    <property type="protein sequence ID" value="MBC6491278.1"/>
    <property type="molecule type" value="Genomic_DNA"/>
</dbReference>
<dbReference type="InterPro" id="IPR022749">
    <property type="entry name" value="D12N6_MeTrfase_N"/>
</dbReference>
<name>A0ABR7M8C8_9BACT</name>
<dbReference type="InterPro" id="IPR002052">
    <property type="entry name" value="DNA_methylase_N6_adenine_CS"/>
</dbReference>
<accession>A0ABR7M8C8</accession>
<comment type="similarity">
    <text evidence="1">Belongs to the N(4)/N(6)-methyltransferase family.</text>
</comment>
<dbReference type="InterPro" id="IPR038333">
    <property type="entry name" value="T1MK-like_N_sf"/>
</dbReference>
<proteinExistence type="inferred from homology"/>
<protein>
    <recommendedName>
        <fullName evidence="2">site-specific DNA-methyltransferase (adenine-specific)</fullName>
        <ecNumber evidence="2">2.1.1.72</ecNumber>
    </recommendedName>
</protein>
<dbReference type="GO" id="GO:0032259">
    <property type="term" value="P:methylation"/>
    <property type="evidence" value="ECO:0007669"/>
    <property type="project" value="UniProtKB-KW"/>
</dbReference>
<dbReference type="RefSeq" id="WP_187256585.1">
    <property type="nucleotide sequence ID" value="NZ_JBHULF010000014.1"/>
</dbReference>
<dbReference type="GO" id="GO:0008168">
    <property type="term" value="F:methyltransferase activity"/>
    <property type="evidence" value="ECO:0007669"/>
    <property type="project" value="UniProtKB-KW"/>
</dbReference>
<comment type="caution">
    <text evidence="10">The sequence shown here is derived from an EMBL/GenBank/DDBJ whole genome shotgun (WGS) entry which is preliminary data.</text>
</comment>
<evidence type="ECO:0000313" key="11">
    <source>
        <dbReference type="Proteomes" id="UP000765802"/>
    </source>
</evidence>
<evidence type="ECO:0000256" key="1">
    <source>
        <dbReference type="ARBA" id="ARBA00006594"/>
    </source>
</evidence>
<sequence length="513" mass="58500">MAKAKKTKEQDQRPFEQVLWASADKLRKNLDAAEYKHVVLGLLFLKYVSDAFNDLYQKINNKEGEFAYDDPEDRLVYSANHVFFVPEKARWSYLVTRAKLPTIGQEIDDAMDLIEKENHKLKGVLPKQFARPQLDKTVLGELVDLINNIDLGSAAARMKDMLGVVYEYFLGQFALAEGKKGGAFYTPLSVVKLLVEMLEPYKGKVYDPCCGSGGMFVMSEKFVQNHQGRIDDLTIYGQESNQTTWRLCVMNLAIRGIDPEMVKWNNEGSFLKDAHPDLKADTIIANPPFNISDWSGEQLRTDARWKYGVPPTGNANYAWLQHMIYHLAPKGKAGVVLSKGALTTKQSGEYEIRKAMIEDGIVECIVNLPAKLFLNTQIPACLWFLNRDKSRKRAGQILFIDARDLGHLINRRTRELSDADIAKVSDTYHHWSHERENYEDIPGFCKSVAISEVAAMDYVLTPGRYIGLLDDEDEFDFTEHFSKLKLELEKQFLDEIRINEIISANLLKIKINE</sequence>
<dbReference type="Proteomes" id="UP000765802">
    <property type="component" value="Unassembled WGS sequence"/>
</dbReference>
<keyword evidence="5" id="KW-0949">S-adenosyl-L-methionine</keyword>
<dbReference type="InterPro" id="IPR003356">
    <property type="entry name" value="DNA_methylase_A-5"/>
</dbReference>
<evidence type="ECO:0000313" key="10">
    <source>
        <dbReference type="EMBL" id="MBC6491278.1"/>
    </source>
</evidence>
<keyword evidence="4" id="KW-0808">Transferase</keyword>
<dbReference type="PANTHER" id="PTHR42998:SF1">
    <property type="entry name" value="TYPE I RESTRICTION ENZYME HINDI METHYLASE SUBUNIT"/>
    <property type="match status" value="1"/>
</dbReference>
<feature type="domain" description="DNA methylase adenine-specific" evidence="8">
    <location>
        <begin position="159"/>
        <end position="470"/>
    </location>
</feature>
<keyword evidence="6" id="KW-0680">Restriction system</keyword>
<dbReference type="InterPro" id="IPR029063">
    <property type="entry name" value="SAM-dependent_MTases_sf"/>
</dbReference>
<dbReference type="PROSITE" id="PS00092">
    <property type="entry name" value="N6_MTASE"/>
    <property type="match status" value="1"/>
</dbReference>
<dbReference type="PRINTS" id="PR00507">
    <property type="entry name" value="N12N6MTFRASE"/>
</dbReference>
<gene>
    <name evidence="10" type="ORF">BC349_09565</name>
</gene>
<dbReference type="Pfam" id="PF02384">
    <property type="entry name" value="N6_Mtase"/>
    <property type="match status" value="1"/>
</dbReference>
<dbReference type="PANTHER" id="PTHR42998">
    <property type="entry name" value="TYPE I RESTRICTION ENZYME HINDVIIP M PROTEIN-RELATED"/>
    <property type="match status" value="1"/>
</dbReference>
<organism evidence="10 11">
    <name type="scientific">Flavihumibacter stibioxidans</name>
    <dbReference type="NCBI Taxonomy" id="1834163"/>
    <lineage>
        <taxon>Bacteria</taxon>
        <taxon>Pseudomonadati</taxon>
        <taxon>Bacteroidota</taxon>
        <taxon>Chitinophagia</taxon>
        <taxon>Chitinophagales</taxon>
        <taxon>Chitinophagaceae</taxon>
        <taxon>Flavihumibacter</taxon>
    </lineage>
</organism>
<keyword evidence="3 10" id="KW-0489">Methyltransferase</keyword>
<dbReference type="SUPFAM" id="SSF53335">
    <property type="entry name" value="S-adenosyl-L-methionine-dependent methyltransferases"/>
    <property type="match status" value="1"/>
</dbReference>
<dbReference type="Gene3D" id="3.40.50.150">
    <property type="entry name" value="Vaccinia Virus protein VP39"/>
    <property type="match status" value="1"/>
</dbReference>
<evidence type="ECO:0000256" key="2">
    <source>
        <dbReference type="ARBA" id="ARBA00011900"/>
    </source>
</evidence>
<evidence type="ECO:0000256" key="5">
    <source>
        <dbReference type="ARBA" id="ARBA00022691"/>
    </source>
</evidence>
<evidence type="ECO:0000256" key="4">
    <source>
        <dbReference type="ARBA" id="ARBA00022679"/>
    </source>
</evidence>
<feature type="domain" description="N6 adenine-specific DNA methyltransferase N-terminal" evidence="9">
    <location>
        <begin position="16"/>
        <end position="146"/>
    </location>
</feature>
<dbReference type="InterPro" id="IPR052916">
    <property type="entry name" value="Type-I_RE_MTase_Subunit"/>
</dbReference>
<evidence type="ECO:0000256" key="3">
    <source>
        <dbReference type="ARBA" id="ARBA00022603"/>
    </source>
</evidence>
<dbReference type="Pfam" id="PF12161">
    <property type="entry name" value="HsdM_N"/>
    <property type="match status" value="1"/>
</dbReference>
<evidence type="ECO:0000259" key="8">
    <source>
        <dbReference type="Pfam" id="PF02384"/>
    </source>
</evidence>
<keyword evidence="11" id="KW-1185">Reference proteome</keyword>
<evidence type="ECO:0000256" key="6">
    <source>
        <dbReference type="ARBA" id="ARBA00022747"/>
    </source>
</evidence>